<sequence>MAKAGSSTQTGESFAVPQPANQTSASIDPLSGILRSIWDVPAVALVANPPIGSAPHKGKAPAAPPPSQTSVPDVYPSDIGHPANDIFGGPLRLVPFNLSKPQRYPHGFRINPYSDVGHRMMGSFFTECYPRIPDEHKFQYNHLLRYLGKFYGDPEDVEYKTSWETNVNFHSNRFYIPLGKGKKFTDLEIVRAVREHDPELLKGTSQGTSEVTSEVTSQMSTKFGGIKPDVCLTGYHIGTLAEGTYRQKPEGGRKFRESDRPKRVLYALVENKWLPWPRARHIDLQGKIDLHLDSLQFANVEAIAQTTYYSLLAYDLSKCRSAMALVNGDFTRILNLSHLGPEGKEVVLGGVTRGGDGGRRILVEADPALVTELRRRGLHCVSPERFGVLAAGDPLFGMQWKAPNSLIADFEDWTLDREAKERLDATVYLNLALATHHPETVSDPPIDNHSLAHVIDANTSEKVAYQWLDVSEKMRGRREEEDEEDEDEEDEDEEEEDEDEEEEEEEDEEEKDDHEGNEENDKQGGNRRDEDNGNPDVKTGGPGGGAPGPGGSRSLRTRTRSDHHQELSRPTEYLPPTPESLIATPPPSPSSFSTISSRFEIEHPVSVEEWCSSVKQQASTDRTFVNTALPDKPIIYTAAEKVLPFGYWTHAEYLD</sequence>
<feature type="compositionally biased region" description="Basic and acidic residues" evidence="1">
    <location>
        <begin position="559"/>
        <end position="569"/>
    </location>
</feature>
<dbReference type="STRING" id="1295533.A0A1E3H9T6"/>
<feature type="compositionally biased region" description="Polar residues" evidence="1">
    <location>
        <begin position="1"/>
        <end position="12"/>
    </location>
</feature>
<dbReference type="GeneID" id="30159783"/>
<evidence type="ECO:0000313" key="2">
    <source>
        <dbReference type="EMBL" id="ODN73080.1"/>
    </source>
</evidence>
<dbReference type="RefSeq" id="XP_018989021.1">
    <property type="nucleotide sequence ID" value="XM_019143357.1"/>
</dbReference>
<feature type="compositionally biased region" description="Pro residues" evidence="1">
    <location>
        <begin position="573"/>
        <end position="589"/>
    </location>
</feature>
<dbReference type="EMBL" id="AWGJ01000014">
    <property type="protein sequence ID" value="ODN73080.1"/>
    <property type="molecule type" value="Genomic_DNA"/>
</dbReference>
<dbReference type="OrthoDB" id="10436220at2759"/>
<proteinExistence type="predicted"/>
<accession>A0A1E3H9T6</accession>
<feature type="compositionally biased region" description="Basic and acidic residues" evidence="1">
    <location>
        <begin position="513"/>
        <end position="531"/>
    </location>
</feature>
<feature type="region of interest" description="Disordered" evidence="1">
    <location>
        <begin position="474"/>
        <end position="595"/>
    </location>
</feature>
<keyword evidence="3" id="KW-1185">Reference proteome</keyword>
<comment type="caution">
    <text evidence="2">The sequence shown here is derived from an EMBL/GenBank/DDBJ whole genome shotgun (WGS) entry which is preliminary data.</text>
</comment>
<feature type="region of interest" description="Disordered" evidence="1">
    <location>
        <begin position="54"/>
        <end position="75"/>
    </location>
</feature>
<feature type="compositionally biased region" description="Acidic residues" evidence="1">
    <location>
        <begin position="480"/>
        <end position="512"/>
    </location>
</feature>
<feature type="region of interest" description="Disordered" evidence="1">
    <location>
        <begin position="1"/>
        <end position="26"/>
    </location>
</feature>
<dbReference type="AlphaFoldDB" id="A0A1E3H9T6"/>
<evidence type="ECO:0000313" key="3">
    <source>
        <dbReference type="Proteomes" id="UP000094065"/>
    </source>
</evidence>
<gene>
    <name evidence="2" type="ORF">L202_08474</name>
</gene>
<name>A0A1E3H9T6_9TREE</name>
<protein>
    <submittedName>
        <fullName evidence="2">Uncharacterized protein</fullName>
    </submittedName>
</protein>
<reference evidence="2 3" key="1">
    <citation type="submission" date="2016-06" db="EMBL/GenBank/DDBJ databases">
        <title>Evolution of pathogenesis and genome organization in the Tremellales.</title>
        <authorList>
            <person name="Cuomo C."/>
            <person name="Litvintseva A."/>
            <person name="Heitman J."/>
            <person name="Chen Y."/>
            <person name="Sun S."/>
            <person name="Springer D."/>
            <person name="Dromer F."/>
            <person name="Young S."/>
            <person name="Zeng Q."/>
            <person name="Chapman S."/>
            <person name="Gujja S."/>
            <person name="Saif S."/>
            <person name="Birren B."/>
        </authorList>
    </citation>
    <scope>NUCLEOTIDE SEQUENCE [LARGE SCALE GENOMIC DNA]</scope>
    <source>
        <strain evidence="2 3">CBS 6039</strain>
    </source>
</reference>
<feature type="compositionally biased region" description="Gly residues" evidence="1">
    <location>
        <begin position="540"/>
        <end position="551"/>
    </location>
</feature>
<dbReference type="Proteomes" id="UP000094065">
    <property type="component" value="Unassembled WGS sequence"/>
</dbReference>
<organism evidence="2 3">
    <name type="scientific">Cryptococcus amylolentus CBS 6039</name>
    <dbReference type="NCBI Taxonomy" id="1295533"/>
    <lineage>
        <taxon>Eukaryota</taxon>
        <taxon>Fungi</taxon>
        <taxon>Dikarya</taxon>
        <taxon>Basidiomycota</taxon>
        <taxon>Agaricomycotina</taxon>
        <taxon>Tremellomycetes</taxon>
        <taxon>Tremellales</taxon>
        <taxon>Cryptococcaceae</taxon>
        <taxon>Cryptococcus</taxon>
    </lineage>
</organism>
<evidence type="ECO:0000256" key="1">
    <source>
        <dbReference type="SAM" id="MobiDB-lite"/>
    </source>
</evidence>